<dbReference type="AlphaFoldDB" id="A0AAD7HR49"/>
<evidence type="ECO:0000256" key="1">
    <source>
        <dbReference type="ARBA" id="ARBA00009797"/>
    </source>
</evidence>
<evidence type="ECO:0000256" key="2">
    <source>
        <dbReference type="SAM" id="MobiDB-lite"/>
    </source>
</evidence>
<comment type="caution">
    <text evidence="3">The sequence shown here is derived from an EMBL/GenBank/DDBJ whole genome shotgun (WGS) entry which is preliminary data.</text>
</comment>
<keyword evidence="3" id="KW-0540">Nuclease</keyword>
<dbReference type="Proteomes" id="UP001215598">
    <property type="component" value="Unassembled WGS sequence"/>
</dbReference>
<keyword evidence="3" id="KW-0378">Hydrolase</keyword>
<dbReference type="EMBL" id="JARKIB010000187">
    <property type="protein sequence ID" value="KAJ7726396.1"/>
    <property type="molecule type" value="Genomic_DNA"/>
</dbReference>
<dbReference type="PANTHER" id="PTHR14464">
    <property type="entry name" value="EXONUCLEASE V"/>
    <property type="match status" value="1"/>
</dbReference>
<dbReference type="GO" id="GO:0045145">
    <property type="term" value="F:single-stranded DNA 5'-3' DNA exonuclease activity"/>
    <property type="evidence" value="ECO:0007669"/>
    <property type="project" value="InterPro"/>
</dbReference>
<reference evidence="3" key="1">
    <citation type="submission" date="2023-03" db="EMBL/GenBank/DDBJ databases">
        <title>Massive genome expansion in bonnet fungi (Mycena s.s.) driven by repeated elements and novel gene families across ecological guilds.</title>
        <authorList>
            <consortium name="Lawrence Berkeley National Laboratory"/>
            <person name="Harder C.B."/>
            <person name="Miyauchi S."/>
            <person name="Viragh M."/>
            <person name="Kuo A."/>
            <person name="Thoen E."/>
            <person name="Andreopoulos B."/>
            <person name="Lu D."/>
            <person name="Skrede I."/>
            <person name="Drula E."/>
            <person name="Henrissat B."/>
            <person name="Morin E."/>
            <person name="Kohler A."/>
            <person name="Barry K."/>
            <person name="LaButti K."/>
            <person name="Morin E."/>
            <person name="Salamov A."/>
            <person name="Lipzen A."/>
            <person name="Mereny Z."/>
            <person name="Hegedus B."/>
            <person name="Baldrian P."/>
            <person name="Stursova M."/>
            <person name="Weitz H."/>
            <person name="Taylor A."/>
            <person name="Grigoriev I.V."/>
            <person name="Nagy L.G."/>
            <person name="Martin F."/>
            <person name="Kauserud H."/>
        </authorList>
    </citation>
    <scope>NUCLEOTIDE SEQUENCE</scope>
    <source>
        <strain evidence="3">CBHHK182m</strain>
    </source>
</reference>
<dbReference type="PANTHER" id="PTHR14464:SF4">
    <property type="entry name" value="EXONUCLEASE V"/>
    <property type="match status" value="1"/>
</dbReference>
<evidence type="ECO:0000313" key="3">
    <source>
        <dbReference type="EMBL" id="KAJ7726396.1"/>
    </source>
</evidence>
<gene>
    <name evidence="3" type="ORF">B0H16DRAFT_1592820</name>
</gene>
<feature type="region of interest" description="Disordered" evidence="2">
    <location>
        <begin position="215"/>
        <end position="261"/>
    </location>
</feature>
<organism evidence="3 4">
    <name type="scientific">Mycena metata</name>
    <dbReference type="NCBI Taxonomy" id="1033252"/>
    <lineage>
        <taxon>Eukaryota</taxon>
        <taxon>Fungi</taxon>
        <taxon>Dikarya</taxon>
        <taxon>Basidiomycota</taxon>
        <taxon>Agaricomycotina</taxon>
        <taxon>Agaricomycetes</taxon>
        <taxon>Agaricomycetidae</taxon>
        <taxon>Agaricales</taxon>
        <taxon>Marasmiineae</taxon>
        <taxon>Mycenaceae</taxon>
        <taxon>Mycena</taxon>
    </lineage>
</organism>
<protein>
    <submittedName>
        <fullName evidence="3">Exonuclease V</fullName>
    </submittedName>
</protein>
<name>A0AAD7HR49_9AGAR</name>
<feature type="region of interest" description="Disordered" evidence="2">
    <location>
        <begin position="377"/>
        <end position="397"/>
    </location>
</feature>
<sequence length="570" mass="63038">MSDDSEYEAYNDFADLTEEDFALLDALSAPPPTWIQAIETLETFVYGDPSLPAISIEVEEPQTNADRSPIRRFRRSGILSVTDLIALAWCEVQFDYGLRQKRSRRLADRPASFQGASGKEILVQQDVAARNDQTTKRGQFIHKELERELRPEDLEIVLIATEEERWALRLINFLSSLVFLSAEGCVREIPVFGIVEGVVIVGIIDELLLLDEPGPETGAKRPSDDASLPSPKRSCLGNSPVDAEPSPAAAPTSTPPPPQCIRVIDTKTRRTYSLPSDEDTEPAQLQVMLYRRLLTNLLETSAPFDFPALWASLRVNPSAPFSPNFLEQAIDVFGKTDPPVLCLEDVVAFLRTTLAQLELPPVDGTLEIIYRSQNKYSSDRRRRNKDKGKGIGAETTTREDDDIAKAIEMSLSDVFEAQLTAALKESALTHAPVTETEPGDFDSDDASGTVRIEPPPESGPSASSPKNPGIQPEPTIIDLAAALGGDVQSPEKTAPRPDIIGTKDFPMNDAALDAYLHNALEWWHGSRPARGVSERQTGRCFSCEYRNDCEWREKKAAEIQLRQRLKRAAS</sequence>
<keyword evidence="3" id="KW-0269">Exonuclease</keyword>
<dbReference type="GO" id="GO:0005739">
    <property type="term" value="C:mitochondrion"/>
    <property type="evidence" value="ECO:0007669"/>
    <property type="project" value="TreeGrafter"/>
</dbReference>
<dbReference type="InterPro" id="IPR003903">
    <property type="entry name" value="UIM_dom"/>
</dbReference>
<dbReference type="GO" id="GO:0036297">
    <property type="term" value="P:interstrand cross-link repair"/>
    <property type="evidence" value="ECO:0007669"/>
    <property type="project" value="TreeGrafter"/>
</dbReference>
<accession>A0AAD7HR49</accession>
<keyword evidence="4" id="KW-1185">Reference proteome</keyword>
<comment type="similarity">
    <text evidence="1">Belongs to the EXO5 family.</text>
</comment>
<dbReference type="GO" id="GO:0005634">
    <property type="term" value="C:nucleus"/>
    <property type="evidence" value="ECO:0007669"/>
    <property type="project" value="TreeGrafter"/>
</dbReference>
<feature type="region of interest" description="Disordered" evidence="2">
    <location>
        <begin position="429"/>
        <end position="473"/>
    </location>
</feature>
<dbReference type="InterPro" id="IPR019190">
    <property type="entry name" value="EXOV"/>
</dbReference>
<dbReference type="Pfam" id="PF09810">
    <property type="entry name" value="Exo5"/>
    <property type="match status" value="2"/>
</dbReference>
<proteinExistence type="inferred from homology"/>
<dbReference type="PROSITE" id="PS50330">
    <property type="entry name" value="UIM"/>
    <property type="match status" value="1"/>
</dbReference>
<evidence type="ECO:0000313" key="4">
    <source>
        <dbReference type="Proteomes" id="UP001215598"/>
    </source>
</evidence>